<accession>A0ABX8NW97</accession>
<proteinExistence type="predicted"/>
<reference evidence="1" key="1">
    <citation type="journal article" date="2021" name="Microorganisms">
        <title>The Ever-Expanding Pseudomonas Genus: Description of 43 New Species and Partition of the Pseudomonas putida Group.</title>
        <authorList>
            <person name="Girard L."/>
            <person name="Lood C."/>
            <person name="Hofte M."/>
            <person name="Vandamme P."/>
            <person name="Rokni-Zadeh H."/>
            <person name="van Noort V."/>
            <person name="Lavigne R."/>
            <person name="De Mot R."/>
        </authorList>
    </citation>
    <scope>NUCLEOTIDE SEQUENCE</scope>
    <source>
        <strain evidence="1">SWRI132</strain>
    </source>
</reference>
<sequence>MNDLLIEPESLAVLRHRWARLLEIHTAYKAFLHGEVLVGPNKSCPNEVVANQTTDTLLTIYYSYLYSMFDETKKATNFLTITKELLSELSQEAKDSWGYISDLWSENKKEIMLLRHKIGFHGEQTYDALIFGYKQYHQINPLIPEQLMLWMKVFFRYAHLVYATGEPLVNPLSKADADEMFNYATHRQQALIVLLTLNSAEFIDSIAKENAHQLDDRKAVMNSVIEKFNEIIGLNPKGKSSDTIS</sequence>
<keyword evidence="2" id="KW-1185">Reference proteome</keyword>
<organism evidence="1 2">
    <name type="scientific">Pseudomonas asgharzadehiana</name>
    <dbReference type="NCBI Taxonomy" id="2842349"/>
    <lineage>
        <taxon>Bacteria</taxon>
        <taxon>Pseudomonadati</taxon>
        <taxon>Pseudomonadota</taxon>
        <taxon>Gammaproteobacteria</taxon>
        <taxon>Pseudomonadales</taxon>
        <taxon>Pseudomonadaceae</taxon>
        <taxon>Pseudomonas</taxon>
    </lineage>
</organism>
<dbReference type="EMBL" id="CP077079">
    <property type="protein sequence ID" value="QXH65833.1"/>
    <property type="molecule type" value="Genomic_DNA"/>
</dbReference>
<evidence type="ECO:0000313" key="1">
    <source>
        <dbReference type="EMBL" id="QXH65833.1"/>
    </source>
</evidence>
<dbReference type="RefSeq" id="WP_217855243.1">
    <property type="nucleotide sequence ID" value="NZ_CP077079.1"/>
</dbReference>
<gene>
    <name evidence="1" type="ORF">KSS96_19770</name>
</gene>
<protein>
    <submittedName>
        <fullName evidence="1">Uncharacterized protein</fullName>
    </submittedName>
</protein>
<evidence type="ECO:0000313" key="2">
    <source>
        <dbReference type="Proteomes" id="UP000886848"/>
    </source>
</evidence>
<name>A0ABX8NW97_9PSED</name>
<dbReference type="Proteomes" id="UP000886848">
    <property type="component" value="Chromosome"/>
</dbReference>